<comment type="caution">
    <text evidence="1">The sequence shown here is derived from an EMBL/GenBank/DDBJ whole genome shotgun (WGS) entry which is preliminary data.</text>
</comment>
<protein>
    <submittedName>
        <fullName evidence="1">Uncharacterized protein</fullName>
    </submittedName>
</protein>
<proteinExistence type="predicted"/>
<evidence type="ECO:0000313" key="2">
    <source>
        <dbReference type="Proteomes" id="UP000269221"/>
    </source>
</evidence>
<dbReference type="EMBL" id="QRBI01000123">
    <property type="protein sequence ID" value="RMC05041.1"/>
    <property type="molecule type" value="Genomic_DNA"/>
</dbReference>
<evidence type="ECO:0000313" key="1">
    <source>
        <dbReference type="EMBL" id="RMC05041.1"/>
    </source>
</evidence>
<sequence>MSCPGCQRGTAVELGATTLTRLVQRLRAFGAVGGISGTSGACIDEQALPCLLESAGDGLLKFYFGDFMFTSQQVLCSSTQSLIPSQVLNLQKEKDSMLRLDILHTQVLQETTVRFAYYLRKKLRFEPDLLKSCTADNTDTGIGDVGDDGRQKSLLSLSREMTVADVCGFFSKNMRQIEKFKLFALLQKIKILEKAYFSTTFHTMEMSYALDHQ</sequence>
<reference evidence="1 2" key="1">
    <citation type="submission" date="2018-07" db="EMBL/GenBank/DDBJ databases">
        <title>A high quality draft genome assembly of the barn swallow (H. rustica rustica).</title>
        <authorList>
            <person name="Formenti G."/>
            <person name="Chiara M."/>
            <person name="Poveda L."/>
            <person name="Francoijs K.-J."/>
            <person name="Bonisoli-Alquati A."/>
            <person name="Canova L."/>
            <person name="Gianfranceschi L."/>
            <person name="Horner D.S."/>
            <person name="Saino N."/>
        </authorList>
    </citation>
    <scope>NUCLEOTIDE SEQUENCE [LARGE SCALE GENOMIC DNA]</scope>
    <source>
        <strain evidence="1">Chelidonia</strain>
        <tissue evidence="1">Blood</tissue>
    </source>
</reference>
<dbReference type="AlphaFoldDB" id="A0A3M0JY05"/>
<keyword evidence="2" id="KW-1185">Reference proteome</keyword>
<dbReference type="Proteomes" id="UP000269221">
    <property type="component" value="Unassembled WGS sequence"/>
</dbReference>
<organism evidence="1 2">
    <name type="scientific">Hirundo rustica rustica</name>
    <dbReference type="NCBI Taxonomy" id="333673"/>
    <lineage>
        <taxon>Eukaryota</taxon>
        <taxon>Metazoa</taxon>
        <taxon>Chordata</taxon>
        <taxon>Craniata</taxon>
        <taxon>Vertebrata</taxon>
        <taxon>Euteleostomi</taxon>
        <taxon>Archelosauria</taxon>
        <taxon>Archosauria</taxon>
        <taxon>Dinosauria</taxon>
        <taxon>Saurischia</taxon>
        <taxon>Theropoda</taxon>
        <taxon>Coelurosauria</taxon>
        <taxon>Aves</taxon>
        <taxon>Neognathae</taxon>
        <taxon>Neoaves</taxon>
        <taxon>Telluraves</taxon>
        <taxon>Australaves</taxon>
        <taxon>Passeriformes</taxon>
        <taxon>Sylvioidea</taxon>
        <taxon>Hirundinidae</taxon>
        <taxon>Hirundo</taxon>
    </lineage>
</organism>
<name>A0A3M0JY05_HIRRU</name>
<accession>A0A3M0JY05</accession>
<gene>
    <name evidence="1" type="ORF">DUI87_18222</name>
</gene>